<dbReference type="InterPro" id="IPR028362">
    <property type="entry name" value="AlgI"/>
</dbReference>
<accession>A0A1I3C351</accession>
<gene>
    <name evidence="11" type="ORF">SAMN05421753_10267</name>
</gene>
<name>A0A1I3C351_9PLAN</name>
<feature type="transmembrane region" description="Helical" evidence="10">
    <location>
        <begin position="371"/>
        <end position="391"/>
    </location>
</feature>
<feature type="transmembrane region" description="Helical" evidence="10">
    <location>
        <begin position="108"/>
        <end position="130"/>
    </location>
</feature>
<keyword evidence="12" id="KW-1185">Reference proteome</keyword>
<keyword evidence="3 9" id="KW-1003">Cell membrane</keyword>
<dbReference type="GO" id="GO:0016746">
    <property type="term" value="F:acyltransferase activity"/>
    <property type="evidence" value="ECO:0007669"/>
    <property type="project" value="UniProtKB-KW"/>
</dbReference>
<keyword evidence="5 10" id="KW-0812">Transmembrane</keyword>
<reference evidence="12" key="1">
    <citation type="submission" date="2016-10" db="EMBL/GenBank/DDBJ databases">
        <authorList>
            <person name="Varghese N."/>
            <person name="Submissions S."/>
        </authorList>
    </citation>
    <scope>NUCLEOTIDE SEQUENCE [LARGE SCALE GENOMIC DNA]</scope>
    <source>
        <strain evidence="12">DSM 26348</strain>
    </source>
</reference>
<keyword evidence="7 9" id="KW-0472">Membrane</keyword>
<evidence type="ECO:0000256" key="10">
    <source>
        <dbReference type="SAM" id="Phobius"/>
    </source>
</evidence>
<dbReference type="GO" id="GO:0005886">
    <property type="term" value="C:plasma membrane"/>
    <property type="evidence" value="ECO:0007669"/>
    <property type="project" value="UniProtKB-SubCell"/>
</dbReference>
<feature type="transmembrane region" description="Helical" evidence="10">
    <location>
        <begin position="76"/>
        <end position="96"/>
    </location>
</feature>
<evidence type="ECO:0000256" key="8">
    <source>
        <dbReference type="ARBA" id="ARBA00023315"/>
    </source>
</evidence>
<protein>
    <submittedName>
        <fullName evidence="11">D-alanyl-lipoteichoic acid acyltransferase DltB, MBOAT superfamily</fullName>
    </submittedName>
</protein>
<feature type="transmembrane region" description="Helical" evidence="10">
    <location>
        <begin position="456"/>
        <end position="479"/>
    </location>
</feature>
<evidence type="ECO:0000256" key="7">
    <source>
        <dbReference type="ARBA" id="ARBA00023136"/>
    </source>
</evidence>
<evidence type="ECO:0000256" key="1">
    <source>
        <dbReference type="ARBA" id="ARBA00004651"/>
    </source>
</evidence>
<evidence type="ECO:0000256" key="6">
    <source>
        <dbReference type="ARBA" id="ARBA00022989"/>
    </source>
</evidence>
<dbReference type="STRING" id="1576369.SAMN05421753_10267"/>
<comment type="subcellular location">
    <subcellularLocation>
        <location evidence="1">Cell membrane</location>
        <topology evidence="1">Multi-pass membrane protein</topology>
    </subcellularLocation>
</comment>
<evidence type="ECO:0000256" key="9">
    <source>
        <dbReference type="PIRNR" id="PIRNR016636"/>
    </source>
</evidence>
<evidence type="ECO:0000256" key="4">
    <source>
        <dbReference type="ARBA" id="ARBA00022679"/>
    </source>
</evidence>
<evidence type="ECO:0000313" key="12">
    <source>
        <dbReference type="Proteomes" id="UP000199518"/>
    </source>
</evidence>
<evidence type="ECO:0000256" key="5">
    <source>
        <dbReference type="ARBA" id="ARBA00022692"/>
    </source>
</evidence>
<feature type="transmembrane region" description="Helical" evidence="10">
    <location>
        <begin position="412"/>
        <end position="436"/>
    </location>
</feature>
<dbReference type="InterPro" id="IPR051085">
    <property type="entry name" value="MB_O-acyltransferase"/>
</dbReference>
<dbReference type="PANTHER" id="PTHR13285">
    <property type="entry name" value="ACYLTRANSFERASE"/>
    <property type="match status" value="1"/>
</dbReference>
<feature type="transmembrane region" description="Helical" evidence="10">
    <location>
        <begin position="313"/>
        <end position="336"/>
    </location>
</feature>
<evidence type="ECO:0000256" key="2">
    <source>
        <dbReference type="ARBA" id="ARBA00010323"/>
    </source>
</evidence>
<sequence length="481" mass="55058">MLFNSFAFWLFYVVILTLYYRLGHRGQNVLLLAGSYFFYGCWDWRFLGLIMLSTVMDWLIGLAIDAVPDRVQKKRILWVSVIANLGILGFFKYFGFFSSQLGDLLTAVGMPAMIPTLSIVLPVGVSFYTFQSMSYTIDVYRGDVKATRSLLDFAVFVAFFPQLVAGPIERAADFLPQVIRPRVMTPHLFKQGLYLIMSGLFRKMFIADNLAPIVNTIFATPTQDLSGAEILLGIYAFAFQIYGDFSGYSAIARGVANWMGFELSANFKNPYFAISPSDFWQRWHISLSQWLRDYLYIPLGGNRQGSLFTYRNLLLTMLLGGLWHGANWTFIAWGAFHGTLLCGWRAIEAHFKKGRRAASAAEQTSPTLGSLIYVCRVLIMFHLICFSWLLFRAETMTQVGEMLVRMTTDFTITPFVQMTFGLLVFFVAPLMLYEAWLEKKHDLMSLLNVHWAVRGLAYLYVFYMIILFPPMLPSGFIYFQF</sequence>
<dbReference type="InterPro" id="IPR004299">
    <property type="entry name" value="MBOAT_fam"/>
</dbReference>
<dbReference type="RefSeq" id="WP_092047771.1">
    <property type="nucleotide sequence ID" value="NZ_FOQD01000002.1"/>
</dbReference>
<feature type="transmembrane region" description="Helical" evidence="10">
    <location>
        <begin position="44"/>
        <end position="64"/>
    </location>
</feature>
<keyword evidence="8 9" id="KW-0012">Acyltransferase</keyword>
<evidence type="ECO:0000313" key="11">
    <source>
        <dbReference type="EMBL" id="SFH68833.1"/>
    </source>
</evidence>
<comment type="similarity">
    <text evidence="2 9">Belongs to the membrane-bound acyltransferase family.</text>
</comment>
<dbReference type="PANTHER" id="PTHR13285:SF23">
    <property type="entry name" value="TEICHOIC ACID D-ALANYLTRANSFERASE"/>
    <property type="match status" value="1"/>
</dbReference>
<keyword evidence="6 10" id="KW-1133">Transmembrane helix</keyword>
<dbReference type="PIRSF" id="PIRSF500217">
    <property type="entry name" value="AlgI"/>
    <property type="match status" value="1"/>
</dbReference>
<dbReference type="Proteomes" id="UP000199518">
    <property type="component" value="Unassembled WGS sequence"/>
</dbReference>
<dbReference type="PIRSF" id="PIRSF016636">
    <property type="entry name" value="AlgI_DltB"/>
    <property type="match status" value="1"/>
</dbReference>
<organism evidence="11 12">
    <name type="scientific">Planctomicrobium piriforme</name>
    <dbReference type="NCBI Taxonomy" id="1576369"/>
    <lineage>
        <taxon>Bacteria</taxon>
        <taxon>Pseudomonadati</taxon>
        <taxon>Planctomycetota</taxon>
        <taxon>Planctomycetia</taxon>
        <taxon>Planctomycetales</taxon>
        <taxon>Planctomycetaceae</taxon>
        <taxon>Planctomicrobium</taxon>
    </lineage>
</organism>
<dbReference type="OrthoDB" id="9805788at2"/>
<keyword evidence="4 9" id="KW-0808">Transferase</keyword>
<dbReference type="Pfam" id="PF03062">
    <property type="entry name" value="MBOAT"/>
    <property type="match status" value="1"/>
</dbReference>
<dbReference type="GO" id="GO:0042121">
    <property type="term" value="P:alginic acid biosynthetic process"/>
    <property type="evidence" value="ECO:0007669"/>
    <property type="project" value="InterPro"/>
</dbReference>
<dbReference type="AlphaFoldDB" id="A0A1I3C351"/>
<proteinExistence type="inferred from homology"/>
<dbReference type="InterPro" id="IPR024194">
    <property type="entry name" value="Ac/AlaTfrase_AlgI/DltB"/>
</dbReference>
<dbReference type="EMBL" id="FOQD01000002">
    <property type="protein sequence ID" value="SFH68833.1"/>
    <property type="molecule type" value="Genomic_DNA"/>
</dbReference>
<feature type="transmembrane region" description="Helical" evidence="10">
    <location>
        <begin position="7"/>
        <end position="24"/>
    </location>
</feature>
<evidence type="ECO:0000256" key="3">
    <source>
        <dbReference type="ARBA" id="ARBA00022475"/>
    </source>
</evidence>